<comment type="subcellular location">
    <subcellularLocation>
        <location evidence="2">Nucleus</location>
    </subcellularLocation>
</comment>
<keyword evidence="6 10" id="KW-0378">Hydrolase</keyword>
<feature type="compositionally biased region" description="Polar residues" evidence="11">
    <location>
        <begin position="954"/>
        <end position="967"/>
    </location>
</feature>
<keyword evidence="10" id="KW-0326">Glycosidase</keyword>
<feature type="compositionally biased region" description="Pro residues" evidence="11">
    <location>
        <begin position="772"/>
        <end position="782"/>
    </location>
</feature>
<dbReference type="PANTHER" id="PTHR11742:SF89">
    <property type="entry name" value="ALPHA-1,2-MANNOSIDASE"/>
    <property type="match status" value="1"/>
</dbReference>
<dbReference type="Pfam" id="PF01532">
    <property type="entry name" value="Glyco_hydro_47"/>
    <property type="match status" value="1"/>
</dbReference>
<dbReference type="Pfam" id="PF03153">
    <property type="entry name" value="TFIIA"/>
    <property type="match status" value="1"/>
</dbReference>
<dbReference type="InterPro" id="IPR050749">
    <property type="entry name" value="Glycosyl_Hydrolase_47"/>
</dbReference>
<dbReference type="InterPro" id="IPR004855">
    <property type="entry name" value="TFIIA_asu/bsu"/>
</dbReference>
<evidence type="ECO:0000256" key="9">
    <source>
        <dbReference type="ARBA" id="ARBA00023242"/>
    </source>
</evidence>
<dbReference type="GO" id="GO:0005975">
    <property type="term" value="P:carbohydrate metabolic process"/>
    <property type="evidence" value="ECO:0007669"/>
    <property type="project" value="InterPro"/>
</dbReference>
<keyword evidence="12" id="KW-0472">Membrane</keyword>
<dbReference type="EC" id="3.2.1.-" evidence="10"/>
<dbReference type="GO" id="GO:0006367">
    <property type="term" value="P:transcription initiation at RNA polymerase II promoter"/>
    <property type="evidence" value="ECO:0007669"/>
    <property type="project" value="InterPro"/>
</dbReference>
<comment type="similarity">
    <text evidence="5">Belongs to the TFIIA subunit 1 family.</text>
</comment>
<gene>
    <name evidence="13" type="ORF">FUG_LOCUS541970</name>
</gene>
<proteinExistence type="inferred from homology"/>
<evidence type="ECO:0000256" key="4">
    <source>
        <dbReference type="ARBA" id="ARBA00007658"/>
    </source>
</evidence>
<dbReference type="FunFam" id="1.10.287.100:FF:000001">
    <property type="entry name" value="Transcription initiation factor IIA subunit"/>
    <property type="match status" value="1"/>
</dbReference>
<dbReference type="InterPro" id="IPR001382">
    <property type="entry name" value="Glyco_hydro_47"/>
</dbReference>
<dbReference type="PANTHER" id="PTHR11742">
    <property type="entry name" value="MANNOSYL-OLIGOSACCHARIDE ALPHA-1,2-MANNOSIDASE-RELATED"/>
    <property type="match status" value="1"/>
</dbReference>
<dbReference type="GO" id="GO:0004571">
    <property type="term" value="F:mannosyl-oligosaccharide 1,2-alpha-mannosidase activity"/>
    <property type="evidence" value="ECO:0007669"/>
    <property type="project" value="InterPro"/>
</dbReference>
<dbReference type="GO" id="GO:0016020">
    <property type="term" value="C:membrane"/>
    <property type="evidence" value="ECO:0007669"/>
    <property type="project" value="InterPro"/>
</dbReference>
<dbReference type="AlphaFoldDB" id="A0A4U9FCL2"/>
<dbReference type="InterPro" id="IPR012341">
    <property type="entry name" value="6hp_glycosidase-like_sf"/>
</dbReference>
<feature type="compositionally biased region" description="Acidic residues" evidence="11">
    <location>
        <begin position="1046"/>
        <end position="1076"/>
    </location>
</feature>
<comment type="pathway">
    <text evidence="3">Protein modification; protein glycosylation.</text>
</comment>
<feature type="transmembrane region" description="Helical" evidence="12">
    <location>
        <begin position="7"/>
        <end position="25"/>
    </location>
</feature>
<dbReference type="GO" id="GO:0005783">
    <property type="term" value="C:endoplasmic reticulum"/>
    <property type="evidence" value="ECO:0007669"/>
    <property type="project" value="TreeGrafter"/>
</dbReference>
<organism evidence="13">
    <name type="scientific">Gibberella zeae</name>
    <name type="common">Wheat head blight fungus</name>
    <name type="synonym">Fusarium graminearum</name>
    <dbReference type="NCBI Taxonomy" id="5518"/>
    <lineage>
        <taxon>Eukaryota</taxon>
        <taxon>Fungi</taxon>
        <taxon>Dikarya</taxon>
        <taxon>Ascomycota</taxon>
        <taxon>Pezizomycotina</taxon>
        <taxon>Sordariomycetes</taxon>
        <taxon>Hypocreomycetidae</taxon>
        <taxon>Hypocreales</taxon>
        <taxon>Nectriaceae</taxon>
        <taxon>Fusarium</taxon>
    </lineage>
</organism>
<evidence type="ECO:0000256" key="3">
    <source>
        <dbReference type="ARBA" id="ARBA00004922"/>
    </source>
</evidence>
<dbReference type="CDD" id="cd07976">
    <property type="entry name" value="TFIIA_alpha_beta_like"/>
    <property type="match status" value="2"/>
</dbReference>
<keyword evidence="7" id="KW-1015">Disulfide bond</keyword>
<dbReference type="Gene3D" id="2.30.18.10">
    <property type="entry name" value="Transcription factor IIA (TFIIA), beta-barrel domain"/>
    <property type="match status" value="1"/>
</dbReference>
<keyword evidence="12" id="KW-1133">Transmembrane helix</keyword>
<feature type="compositionally biased region" description="Low complexity" evidence="11">
    <location>
        <begin position="885"/>
        <end position="953"/>
    </location>
</feature>
<dbReference type="SUPFAM" id="SSF48225">
    <property type="entry name" value="Seven-hairpin glycosidases"/>
    <property type="match status" value="1"/>
</dbReference>
<evidence type="ECO:0000256" key="2">
    <source>
        <dbReference type="ARBA" id="ARBA00004123"/>
    </source>
</evidence>
<feature type="region of interest" description="Disordered" evidence="11">
    <location>
        <begin position="885"/>
        <end position="974"/>
    </location>
</feature>
<name>A0A4U9FCL2_GIBZA</name>
<sequence>MLLRSRALVLVAGLSTLILFCYWARTPEYVGPRYGHGPYNHNQKHGWPVKSSLWRQDQDDNYYWKTVKVNYPHTASQPLPTSPPLTYPKVQTTFPEFSISAAELRRERQQAVKATFTRCWNSYKKHAWMADELSPVSGGQVNPFGGWAATLVDSLDTLWIMDMHDEFKEAVDAVDKIDFTQTELKEVNIFETNIRYLGGFLAAFELSEDMRLLHKAVQVGEMIYKAFDTPNHMPITRWKFHEAGQGSNQVAGGVLVAEIGSLCMELTRLSQLTGDPKWFDASQSIMDLLAAQQDSTKLPGQWPLTVDAKSEIFNQGTIFTLGAMADSVYEYLPKMAALMGGQLPVYQTMYEKAVDSALKLNLFRPMTPENRDILVSGQIRAKDKDGRISFELESQGQHLVCFLGGMLALGGRLFNRQQDVDAAAKLAKGCIYTYEAFPHGIMPETFMMVPCDSADQCEWDEKRWREEVLKEAKINEGDAAQIDAIIKDERLPKGFTRIPDRRYILRPEAIESVFMMYRITGEHEYTEHAWTMFKAIEEATKTELANTAVWDVTVAGEKPRAVDSMESFWMGETLKYFYLIFSNPDHINLDELPTLPTAHHKAAPAPALNRILTWHKDTPCFSILNPCDAIDAAQVLDLLTSISSAVIKYRQTHIDRLKKLKLFFWKNSRLRCFDELRLTLISFKATRVPRTRTTTAFSNRIDRPFRTTDVIMSNQAVGGVYKAIIDEVVNSSRVDFEESGVEESVLEELRQGWQQKLTQLDVAGFPWDPKPDPPPAQAPPPAMAAAQTHAQAQFSPHPGNPTGLSLPGMAQPQAQNGVKPEGSYVKTESPVPIKQEPGLQGNPMAYQQYANPNINMNDKNNVAANRAAQQLQAQYGQRAAGSINALHQQQQPHPQQGQQQQQQQPALPQQQQTHHQQQQQQPGQQQNLTQQQQQQQQMYRQQMAAATAHQQQQHPSNGQPHIQNGQTDGAGDVDDYEGVLMQRAASGDFCELGRVEIDRMLHEQILAKAKSMEGGGLMVPLKEATRHSSASTSRKAKGKQPAAFDGGDDDEEDDDDAINSDLDDPEDEHDDDDVDDDGLGNIMLCMYDKVQRVKNKWKCTLKDGVLTVNGKEYVFHKATGEYEW</sequence>
<evidence type="ECO:0000256" key="1">
    <source>
        <dbReference type="ARBA" id="ARBA00001913"/>
    </source>
</evidence>
<accession>A0A4U9FCL2</accession>
<evidence type="ECO:0000256" key="7">
    <source>
        <dbReference type="ARBA" id="ARBA00023157"/>
    </source>
</evidence>
<dbReference type="SMART" id="SM01371">
    <property type="entry name" value="TFIIA"/>
    <property type="match status" value="1"/>
</dbReference>
<keyword evidence="12" id="KW-0812">Transmembrane</keyword>
<dbReference type="UniPathway" id="UPA00378"/>
<evidence type="ECO:0000256" key="10">
    <source>
        <dbReference type="RuleBase" id="RU361193"/>
    </source>
</evidence>
<dbReference type="Gene3D" id="1.50.10.10">
    <property type="match status" value="1"/>
</dbReference>
<evidence type="ECO:0000256" key="12">
    <source>
        <dbReference type="SAM" id="Phobius"/>
    </source>
</evidence>
<dbReference type="EMBL" id="CAAKMV010000185">
    <property type="protein sequence ID" value="VIO63832.1"/>
    <property type="molecule type" value="Genomic_DNA"/>
</dbReference>
<evidence type="ECO:0000256" key="8">
    <source>
        <dbReference type="ARBA" id="ARBA00023163"/>
    </source>
</evidence>
<protein>
    <recommendedName>
        <fullName evidence="10">alpha-1,2-Mannosidase</fullName>
        <ecNumber evidence="10">3.2.1.-</ecNumber>
    </recommendedName>
</protein>
<dbReference type="FunFam" id="2.30.18.10:FF:000006">
    <property type="entry name" value="Transcription factor TFIIA complex subunit Toa1"/>
    <property type="match status" value="1"/>
</dbReference>
<dbReference type="PRINTS" id="PR00747">
    <property type="entry name" value="GLYHDRLASE47"/>
</dbReference>
<evidence type="ECO:0000256" key="11">
    <source>
        <dbReference type="SAM" id="MobiDB-lite"/>
    </source>
</evidence>
<comment type="cofactor">
    <cofactor evidence="1">
        <name>Ca(2+)</name>
        <dbReference type="ChEBI" id="CHEBI:29108"/>
    </cofactor>
</comment>
<feature type="region of interest" description="Disordered" evidence="11">
    <location>
        <begin position="1023"/>
        <end position="1076"/>
    </location>
</feature>
<reference evidence="13" key="1">
    <citation type="submission" date="2019-04" db="EMBL/GenBank/DDBJ databases">
        <authorList>
            <person name="Melise S."/>
            <person name="Noan J."/>
            <person name="Okalmin O."/>
        </authorList>
    </citation>
    <scope>NUCLEOTIDE SEQUENCE</scope>
    <source>
        <strain evidence="13">FN9</strain>
    </source>
</reference>
<dbReference type="InterPro" id="IPR009088">
    <property type="entry name" value="TFIIA_b-brl"/>
</dbReference>
<dbReference type="GO" id="GO:0005672">
    <property type="term" value="C:transcription factor TFIIA complex"/>
    <property type="evidence" value="ECO:0007669"/>
    <property type="project" value="InterPro"/>
</dbReference>
<keyword evidence="8" id="KW-0804">Transcription</keyword>
<evidence type="ECO:0000256" key="6">
    <source>
        <dbReference type="ARBA" id="ARBA00022801"/>
    </source>
</evidence>
<evidence type="ECO:0000256" key="5">
    <source>
        <dbReference type="ARBA" id="ARBA00010059"/>
    </source>
</evidence>
<feature type="region of interest" description="Disordered" evidence="11">
    <location>
        <begin position="763"/>
        <end position="845"/>
    </location>
</feature>
<evidence type="ECO:0000313" key="13">
    <source>
        <dbReference type="EMBL" id="VIO63832.1"/>
    </source>
</evidence>
<dbReference type="SUPFAM" id="SSF47396">
    <property type="entry name" value="Transcription factor IIA (TFIIA), alpha-helical domain"/>
    <property type="match status" value="1"/>
</dbReference>
<dbReference type="InterPro" id="IPR036026">
    <property type="entry name" value="Seven-hairpin_glycosidases"/>
</dbReference>
<dbReference type="SUPFAM" id="SSF50784">
    <property type="entry name" value="Transcription factor IIA (TFIIA), beta-barrel domain"/>
    <property type="match status" value="1"/>
</dbReference>
<dbReference type="GO" id="GO:0036503">
    <property type="term" value="P:ERAD pathway"/>
    <property type="evidence" value="ECO:0007669"/>
    <property type="project" value="UniProtKB-ARBA"/>
</dbReference>
<keyword evidence="9" id="KW-0539">Nucleus</keyword>
<dbReference type="GO" id="GO:0005509">
    <property type="term" value="F:calcium ion binding"/>
    <property type="evidence" value="ECO:0007669"/>
    <property type="project" value="InterPro"/>
</dbReference>
<comment type="similarity">
    <text evidence="4 10">Belongs to the glycosyl hydrolase 47 family.</text>
</comment>
<feature type="compositionally biased region" description="Low complexity" evidence="11">
    <location>
        <begin position="783"/>
        <end position="793"/>
    </location>
</feature>
<dbReference type="Gene3D" id="1.10.287.100">
    <property type="match status" value="1"/>
</dbReference>
<dbReference type="FunFam" id="1.50.10.10:FF:000037">
    <property type="entry name" value="alpha-1,2-Mannosidase"/>
    <property type="match status" value="1"/>
</dbReference>